<comment type="caution">
    <text evidence="4">The sequence shown here is derived from an EMBL/GenBank/DDBJ whole genome shotgun (WGS) entry which is preliminary data.</text>
</comment>
<accession>A0ABR4KBU0</accession>
<protein>
    <recommendedName>
        <fullName evidence="6">NAD(P)-binding protein</fullName>
    </recommendedName>
</protein>
<dbReference type="RefSeq" id="XP_070898456.1">
    <property type="nucleotide sequence ID" value="XM_071043099.1"/>
</dbReference>
<dbReference type="GeneID" id="98158263"/>
<evidence type="ECO:0000256" key="3">
    <source>
        <dbReference type="RuleBase" id="RU000363"/>
    </source>
</evidence>
<dbReference type="PANTHER" id="PTHR44196">
    <property type="entry name" value="DEHYDROGENASE/REDUCTASE SDR FAMILY MEMBER 7B"/>
    <property type="match status" value="1"/>
</dbReference>
<proteinExistence type="inferred from homology"/>
<dbReference type="EMBL" id="JBFXLR010000025">
    <property type="protein sequence ID" value="KAL2848772.1"/>
    <property type="molecule type" value="Genomic_DNA"/>
</dbReference>
<sequence length="310" mass="33612">MADPNLFVKAMAFTKTAHRDIYPAVQPTRPELSQSGKVIVITGATRGLGRGFALAFAQARAHAIALLGRSAEALAETEKQVKEISPATQVLRILVDVLDEAGIGAAFEEIVAQVGMPDVLINNAGYCKLETIAESSVESFWKVQEVNVKGLLIVTKAFLKSIESDQTQPEHHKQRTILNLTSVSTQNNPVTMDSYTISKVALNKFTEFLAAEHPSITAINLDPGMVATDMGNSVELIAPFLHDTVELAAAGAVWMCSGDKSFLSGRYVSVNWDVDELEARREEIVRENLLVESGLTRGLVPTAEELVIQP</sequence>
<dbReference type="PRINTS" id="PR00081">
    <property type="entry name" value="GDHRDH"/>
</dbReference>
<dbReference type="InterPro" id="IPR036291">
    <property type="entry name" value="NAD(P)-bd_dom_sf"/>
</dbReference>
<dbReference type="Gene3D" id="3.40.50.720">
    <property type="entry name" value="NAD(P)-binding Rossmann-like Domain"/>
    <property type="match status" value="1"/>
</dbReference>
<keyword evidence="2" id="KW-0560">Oxidoreductase</keyword>
<dbReference type="PANTHER" id="PTHR44196:SF1">
    <property type="entry name" value="DEHYDROGENASE_REDUCTASE SDR FAMILY MEMBER 7B"/>
    <property type="match status" value="1"/>
</dbReference>
<dbReference type="CDD" id="cd05233">
    <property type="entry name" value="SDR_c"/>
    <property type="match status" value="1"/>
</dbReference>
<evidence type="ECO:0008006" key="6">
    <source>
        <dbReference type="Google" id="ProtNLM"/>
    </source>
</evidence>
<reference evidence="4 5" key="1">
    <citation type="submission" date="2024-07" db="EMBL/GenBank/DDBJ databases">
        <title>Section-level genome sequencing and comparative genomics of Aspergillus sections Usti and Cavernicolus.</title>
        <authorList>
            <consortium name="Lawrence Berkeley National Laboratory"/>
            <person name="Nybo J.L."/>
            <person name="Vesth T.C."/>
            <person name="Theobald S."/>
            <person name="Frisvad J.C."/>
            <person name="Larsen T.O."/>
            <person name="Kjaerboelling I."/>
            <person name="Rothschild-Mancinelli K."/>
            <person name="Lyhne E.K."/>
            <person name="Kogle M.E."/>
            <person name="Barry K."/>
            <person name="Clum A."/>
            <person name="Na H."/>
            <person name="Ledsgaard L."/>
            <person name="Lin J."/>
            <person name="Lipzen A."/>
            <person name="Kuo A."/>
            <person name="Riley R."/>
            <person name="Mondo S."/>
            <person name="LaButti K."/>
            <person name="Haridas S."/>
            <person name="Pangalinan J."/>
            <person name="Salamov A.A."/>
            <person name="Simmons B.A."/>
            <person name="Magnuson J.K."/>
            <person name="Chen J."/>
            <person name="Drula E."/>
            <person name="Henrissat B."/>
            <person name="Wiebenga A."/>
            <person name="Lubbers R.J."/>
            <person name="Gomes A.C."/>
            <person name="Macurrencykelacurrency M.R."/>
            <person name="Stajich J."/>
            <person name="Grigoriev I.V."/>
            <person name="Mortensen U.H."/>
            <person name="De vries R.P."/>
            <person name="Baker S.E."/>
            <person name="Andersen M.R."/>
        </authorList>
    </citation>
    <scope>NUCLEOTIDE SEQUENCE [LARGE SCALE GENOMIC DNA]</scope>
    <source>
        <strain evidence="4 5">CBS 756.74</strain>
    </source>
</reference>
<evidence type="ECO:0000256" key="1">
    <source>
        <dbReference type="ARBA" id="ARBA00006484"/>
    </source>
</evidence>
<keyword evidence="5" id="KW-1185">Reference proteome</keyword>
<evidence type="ECO:0000256" key="2">
    <source>
        <dbReference type="ARBA" id="ARBA00023002"/>
    </source>
</evidence>
<dbReference type="SUPFAM" id="SSF51735">
    <property type="entry name" value="NAD(P)-binding Rossmann-fold domains"/>
    <property type="match status" value="1"/>
</dbReference>
<evidence type="ECO:0000313" key="5">
    <source>
        <dbReference type="Proteomes" id="UP001610444"/>
    </source>
</evidence>
<dbReference type="Proteomes" id="UP001610444">
    <property type="component" value="Unassembled WGS sequence"/>
</dbReference>
<dbReference type="InterPro" id="IPR002347">
    <property type="entry name" value="SDR_fam"/>
</dbReference>
<gene>
    <name evidence="4" type="ORF">BJX68DRAFT_255795</name>
</gene>
<organism evidence="4 5">
    <name type="scientific">Aspergillus pseudodeflectus</name>
    <dbReference type="NCBI Taxonomy" id="176178"/>
    <lineage>
        <taxon>Eukaryota</taxon>
        <taxon>Fungi</taxon>
        <taxon>Dikarya</taxon>
        <taxon>Ascomycota</taxon>
        <taxon>Pezizomycotina</taxon>
        <taxon>Eurotiomycetes</taxon>
        <taxon>Eurotiomycetidae</taxon>
        <taxon>Eurotiales</taxon>
        <taxon>Aspergillaceae</taxon>
        <taxon>Aspergillus</taxon>
        <taxon>Aspergillus subgen. Nidulantes</taxon>
    </lineage>
</organism>
<evidence type="ECO:0000313" key="4">
    <source>
        <dbReference type="EMBL" id="KAL2848772.1"/>
    </source>
</evidence>
<name>A0ABR4KBU0_9EURO</name>
<dbReference type="PRINTS" id="PR00080">
    <property type="entry name" value="SDRFAMILY"/>
</dbReference>
<dbReference type="Pfam" id="PF00106">
    <property type="entry name" value="adh_short"/>
    <property type="match status" value="1"/>
</dbReference>
<comment type="similarity">
    <text evidence="1 3">Belongs to the short-chain dehydrogenases/reductases (SDR) family.</text>
</comment>